<evidence type="ECO:0000256" key="3">
    <source>
        <dbReference type="ARBA" id="ARBA00023125"/>
    </source>
</evidence>
<evidence type="ECO:0000259" key="5">
    <source>
        <dbReference type="PROSITE" id="PS50931"/>
    </source>
</evidence>
<dbReference type="InterPro" id="IPR058163">
    <property type="entry name" value="LysR-type_TF_proteobact-type"/>
</dbReference>
<comment type="similarity">
    <text evidence="1">Belongs to the LysR transcriptional regulatory family.</text>
</comment>
<dbReference type="InterPro" id="IPR036390">
    <property type="entry name" value="WH_DNA-bd_sf"/>
</dbReference>
<keyword evidence="4" id="KW-0804">Transcription</keyword>
<feature type="domain" description="HTH lysR-type" evidence="5">
    <location>
        <begin position="1"/>
        <end position="59"/>
    </location>
</feature>
<evidence type="ECO:0000256" key="4">
    <source>
        <dbReference type="ARBA" id="ARBA00023163"/>
    </source>
</evidence>
<protein>
    <submittedName>
        <fullName evidence="6">LysR family transcriptional regulator</fullName>
    </submittedName>
</protein>
<dbReference type="SUPFAM" id="SSF53850">
    <property type="entry name" value="Periplasmic binding protein-like II"/>
    <property type="match status" value="1"/>
</dbReference>
<sequence length="299" mass="32621">MDKFQEMRAFAAVVDSGSFVKAAQALETSKTAVSRLVGELEERLGVRLLHRTTRRLSLTEEGEVFLERCKELLEGLEAAEAEITAHAGEAIGLLRANVPVSFGMAYLAALWPAFMQLHPKVALEISLSERVVDLVEEGYDLAVRIAQLPSSSLVSRKLASTRLVLCASPEYLARRGTPTHPAELSAHEVLAYNLLATGDQWQFDGPNGPVTVKVSPRMRTNSGVTCCAAARQGRGLVLQPTFLVGEDLLSGALVEVLPEYRSIELGVYVVYPSRKHLSPKVRAAIDFLAEAFRQPAWPA</sequence>
<dbReference type="Pfam" id="PF00126">
    <property type="entry name" value="HTH_1"/>
    <property type="match status" value="1"/>
</dbReference>
<accession>A0ABY6AUZ9</accession>
<dbReference type="InterPro" id="IPR000847">
    <property type="entry name" value="LysR_HTH_N"/>
</dbReference>
<proteinExistence type="inferred from homology"/>
<name>A0ABY6AUZ9_9BURK</name>
<keyword evidence="3" id="KW-0238">DNA-binding</keyword>
<dbReference type="PANTHER" id="PTHR30537:SF5">
    <property type="entry name" value="HTH-TYPE TRANSCRIPTIONAL ACTIVATOR TTDR-RELATED"/>
    <property type="match status" value="1"/>
</dbReference>
<dbReference type="Gene3D" id="1.10.10.10">
    <property type="entry name" value="Winged helix-like DNA-binding domain superfamily/Winged helix DNA-binding domain"/>
    <property type="match status" value="1"/>
</dbReference>
<gene>
    <name evidence="6" type="ORF">N4261_15765</name>
</gene>
<evidence type="ECO:0000256" key="2">
    <source>
        <dbReference type="ARBA" id="ARBA00023015"/>
    </source>
</evidence>
<keyword evidence="2" id="KW-0805">Transcription regulation</keyword>
<dbReference type="InterPro" id="IPR036388">
    <property type="entry name" value="WH-like_DNA-bd_sf"/>
</dbReference>
<dbReference type="EMBL" id="CP104562">
    <property type="protein sequence ID" value="UXH76502.1"/>
    <property type="molecule type" value="Genomic_DNA"/>
</dbReference>
<dbReference type="PROSITE" id="PS50931">
    <property type="entry name" value="HTH_LYSR"/>
    <property type="match status" value="1"/>
</dbReference>
<keyword evidence="7" id="KW-1185">Reference proteome</keyword>
<evidence type="ECO:0000256" key="1">
    <source>
        <dbReference type="ARBA" id="ARBA00009437"/>
    </source>
</evidence>
<dbReference type="RefSeq" id="WP_261756234.1">
    <property type="nucleotide sequence ID" value="NZ_CP104562.2"/>
</dbReference>
<evidence type="ECO:0000313" key="6">
    <source>
        <dbReference type="EMBL" id="UXH76502.1"/>
    </source>
</evidence>
<dbReference type="SUPFAM" id="SSF46785">
    <property type="entry name" value="Winged helix' DNA-binding domain"/>
    <property type="match status" value="1"/>
</dbReference>
<dbReference type="InterPro" id="IPR005119">
    <property type="entry name" value="LysR_subst-bd"/>
</dbReference>
<organism evidence="6 7">
    <name type="scientific">Roseateles amylovorans</name>
    <dbReference type="NCBI Taxonomy" id="2978473"/>
    <lineage>
        <taxon>Bacteria</taxon>
        <taxon>Pseudomonadati</taxon>
        <taxon>Pseudomonadota</taxon>
        <taxon>Betaproteobacteria</taxon>
        <taxon>Burkholderiales</taxon>
        <taxon>Sphaerotilaceae</taxon>
        <taxon>Roseateles</taxon>
    </lineage>
</organism>
<evidence type="ECO:0000313" key="7">
    <source>
        <dbReference type="Proteomes" id="UP001064933"/>
    </source>
</evidence>
<reference evidence="6" key="1">
    <citation type="submission" date="2022-10" db="EMBL/GenBank/DDBJ databases">
        <title>Characterization and whole genome sequencing of a new Roseateles species, isolated from fresh water.</title>
        <authorList>
            <person name="Guliayeva D.Y."/>
            <person name="Akhremchuk A.E."/>
            <person name="Sikolenko M.A."/>
            <person name="Valentovich L.N."/>
            <person name="Sidarenka A.V."/>
        </authorList>
    </citation>
    <scope>NUCLEOTIDE SEQUENCE</scope>
    <source>
        <strain evidence="6">BIM B-1768</strain>
    </source>
</reference>
<dbReference type="Gene3D" id="3.40.190.290">
    <property type="match status" value="1"/>
</dbReference>
<dbReference type="Proteomes" id="UP001064933">
    <property type="component" value="Chromosome"/>
</dbReference>
<dbReference type="CDD" id="cd08422">
    <property type="entry name" value="PBP2_CrgA_like"/>
    <property type="match status" value="1"/>
</dbReference>
<dbReference type="PANTHER" id="PTHR30537">
    <property type="entry name" value="HTH-TYPE TRANSCRIPTIONAL REGULATOR"/>
    <property type="match status" value="1"/>
</dbReference>
<dbReference type="Pfam" id="PF03466">
    <property type="entry name" value="LysR_substrate"/>
    <property type="match status" value="1"/>
</dbReference>